<gene>
    <name evidence="2" type="ORF">N7496_008559</name>
</gene>
<comment type="caution">
    <text evidence="2">The sequence shown here is derived from an EMBL/GenBank/DDBJ whole genome shotgun (WGS) entry which is preliminary data.</text>
</comment>
<reference evidence="2" key="2">
    <citation type="journal article" date="2023" name="IMA Fungus">
        <title>Comparative genomic study of the Penicillium genus elucidates a diverse pangenome and 15 lateral gene transfer events.</title>
        <authorList>
            <person name="Petersen C."/>
            <person name="Sorensen T."/>
            <person name="Nielsen M.R."/>
            <person name="Sondergaard T.E."/>
            <person name="Sorensen J.L."/>
            <person name="Fitzpatrick D.A."/>
            <person name="Frisvad J.C."/>
            <person name="Nielsen K.L."/>
        </authorList>
    </citation>
    <scope>NUCLEOTIDE SEQUENCE</scope>
    <source>
        <strain evidence="2">IBT 29864</strain>
    </source>
</reference>
<sequence length="67" mass="7561">MHRHLHDHDHLVVAQTLSIDGGPGLYHPSHTSIVIHMTVQDMMYGDHQSQEQSHTSGVPRMNVPEET</sequence>
<evidence type="ECO:0000313" key="3">
    <source>
        <dbReference type="Proteomes" id="UP001147782"/>
    </source>
</evidence>
<keyword evidence="3" id="KW-1185">Reference proteome</keyword>
<dbReference type="RefSeq" id="XP_056553541.1">
    <property type="nucleotide sequence ID" value="XM_056701478.1"/>
</dbReference>
<organism evidence="2 3">
    <name type="scientific">Penicillium cataractarum</name>
    <dbReference type="NCBI Taxonomy" id="2100454"/>
    <lineage>
        <taxon>Eukaryota</taxon>
        <taxon>Fungi</taxon>
        <taxon>Dikarya</taxon>
        <taxon>Ascomycota</taxon>
        <taxon>Pezizomycotina</taxon>
        <taxon>Eurotiomycetes</taxon>
        <taxon>Eurotiomycetidae</taxon>
        <taxon>Eurotiales</taxon>
        <taxon>Aspergillaceae</taxon>
        <taxon>Penicillium</taxon>
    </lineage>
</organism>
<proteinExistence type="predicted"/>
<evidence type="ECO:0000256" key="1">
    <source>
        <dbReference type="SAM" id="MobiDB-lite"/>
    </source>
</evidence>
<feature type="region of interest" description="Disordered" evidence="1">
    <location>
        <begin position="44"/>
        <end position="67"/>
    </location>
</feature>
<evidence type="ECO:0000313" key="2">
    <source>
        <dbReference type="EMBL" id="KAJ5368799.1"/>
    </source>
</evidence>
<dbReference type="Proteomes" id="UP001147782">
    <property type="component" value="Unassembled WGS sequence"/>
</dbReference>
<reference evidence="2" key="1">
    <citation type="submission" date="2022-11" db="EMBL/GenBank/DDBJ databases">
        <authorList>
            <person name="Petersen C."/>
        </authorList>
    </citation>
    <scope>NUCLEOTIDE SEQUENCE</scope>
    <source>
        <strain evidence="2">IBT 29864</strain>
    </source>
</reference>
<dbReference type="AlphaFoldDB" id="A0A9W9V5V5"/>
<dbReference type="GeneID" id="81440657"/>
<name>A0A9W9V5V5_9EURO</name>
<accession>A0A9W9V5V5</accession>
<dbReference type="EMBL" id="JAPZBS010000007">
    <property type="protein sequence ID" value="KAJ5368799.1"/>
    <property type="molecule type" value="Genomic_DNA"/>
</dbReference>
<protein>
    <submittedName>
        <fullName evidence="2">Uncharacterized protein</fullName>
    </submittedName>
</protein>